<dbReference type="PANTHER" id="PTHR43085:SF57">
    <property type="entry name" value="CARBOHYDRATE KINASE PFKB DOMAIN-CONTAINING PROTEIN"/>
    <property type="match status" value="1"/>
</dbReference>
<keyword evidence="1" id="KW-0808">Transferase</keyword>
<dbReference type="PANTHER" id="PTHR43085">
    <property type="entry name" value="HEXOKINASE FAMILY MEMBER"/>
    <property type="match status" value="1"/>
</dbReference>
<reference evidence="4" key="1">
    <citation type="submission" date="2016-10" db="EMBL/GenBank/DDBJ databases">
        <authorList>
            <person name="Varghese N."/>
            <person name="Submissions S."/>
        </authorList>
    </citation>
    <scope>NUCLEOTIDE SEQUENCE [LARGE SCALE GENOMIC DNA]</scope>
    <source>
        <strain evidence="4">DSM 22951</strain>
    </source>
</reference>
<evidence type="ECO:0000313" key="4">
    <source>
        <dbReference type="Proteomes" id="UP000250028"/>
    </source>
</evidence>
<dbReference type="GO" id="GO:0016301">
    <property type="term" value="F:kinase activity"/>
    <property type="evidence" value="ECO:0007669"/>
    <property type="project" value="UniProtKB-KW"/>
</dbReference>
<gene>
    <name evidence="3" type="ORF">SAMN04489750_3778</name>
</gene>
<accession>A0A2Y9BN67</accession>
<dbReference type="InterPro" id="IPR029056">
    <property type="entry name" value="Ribokinase-like"/>
</dbReference>
<keyword evidence="2 3" id="KW-0418">Kinase</keyword>
<dbReference type="Gene3D" id="3.40.1190.20">
    <property type="match status" value="1"/>
</dbReference>
<evidence type="ECO:0000313" key="3">
    <source>
        <dbReference type="EMBL" id="SSA58974.1"/>
    </source>
</evidence>
<dbReference type="EMBL" id="UESZ01000002">
    <property type="protein sequence ID" value="SSA58974.1"/>
    <property type="molecule type" value="Genomic_DNA"/>
</dbReference>
<protein>
    <submittedName>
        <fullName evidence="3">Fructokinase</fullName>
    </submittedName>
</protein>
<organism evidence="3 4">
    <name type="scientific">Branchiibius hedensis</name>
    <dbReference type="NCBI Taxonomy" id="672460"/>
    <lineage>
        <taxon>Bacteria</taxon>
        <taxon>Bacillati</taxon>
        <taxon>Actinomycetota</taxon>
        <taxon>Actinomycetes</taxon>
        <taxon>Micrococcales</taxon>
        <taxon>Dermacoccaceae</taxon>
        <taxon>Branchiibius</taxon>
    </lineage>
</organism>
<proteinExistence type="predicted"/>
<dbReference type="InterPro" id="IPR050306">
    <property type="entry name" value="PfkB_Carbo_kinase"/>
</dbReference>
<name>A0A2Y9BN67_9MICO</name>
<evidence type="ECO:0000256" key="2">
    <source>
        <dbReference type="ARBA" id="ARBA00022777"/>
    </source>
</evidence>
<dbReference type="SUPFAM" id="SSF53613">
    <property type="entry name" value="Ribokinase-like"/>
    <property type="match status" value="1"/>
</dbReference>
<dbReference type="OrthoDB" id="9808601at2"/>
<keyword evidence="4" id="KW-1185">Reference proteome</keyword>
<evidence type="ECO:0000256" key="1">
    <source>
        <dbReference type="ARBA" id="ARBA00022679"/>
    </source>
</evidence>
<sequence>MPEQAPKILGTGLVALDLVVSADPDSPVRSWAGGTCGNVLSILAWLGWDAYPIARLNDDAAAVRVKADFKRWGVHLDLADCGPAANTPIIVQQIKASSSGGSTHRFSWSCLRCGGWLPSFKPITRHVVDQVVPYIPETSVYFFDRVSRGALDLATQASEGGAVVMFEPSGRGDEKLFKEALGLAHIVKYADQRMADLAASDGSGNLRLEIQTLGSEGLRFRLPRNRRNPGWRTLNSAPAPDVRDSCGSGDWCTAGILSKLASRGVETLDAASVTSVTTALKFGQELAAWNCAFEGARGGMYAQSQAVAVRPDLFLPAASHAATQHVNNSPAADLVSCPRCEAA</sequence>
<dbReference type="Proteomes" id="UP000250028">
    <property type="component" value="Unassembled WGS sequence"/>
</dbReference>
<dbReference type="AlphaFoldDB" id="A0A2Y9BN67"/>